<dbReference type="PANTHER" id="PTHR23117">
    <property type="entry name" value="GUANYLATE KINASE-RELATED"/>
    <property type="match status" value="1"/>
</dbReference>
<evidence type="ECO:0000256" key="5">
    <source>
        <dbReference type="ARBA" id="ARBA00048594"/>
    </source>
</evidence>
<reference evidence="7" key="2">
    <citation type="journal article" date="2021" name="PeerJ">
        <title>Extensive microbial diversity within the chicken gut microbiome revealed by metagenomics and culture.</title>
        <authorList>
            <person name="Gilroy R."/>
            <person name="Ravi A."/>
            <person name="Getino M."/>
            <person name="Pursley I."/>
            <person name="Horton D.L."/>
            <person name="Alikhan N.F."/>
            <person name="Baker D."/>
            <person name="Gharbi K."/>
            <person name="Hall N."/>
            <person name="Watson M."/>
            <person name="Adriaenssens E.M."/>
            <person name="Foster-Nyarko E."/>
            <person name="Jarju S."/>
            <person name="Secka A."/>
            <person name="Antonio M."/>
            <person name="Oren A."/>
            <person name="Chaudhuri R.R."/>
            <person name="La Ragione R."/>
            <person name="Hildebrand F."/>
            <person name="Pallen M.J."/>
        </authorList>
    </citation>
    <scope>NUCLEOTIDE SEQUENCE</scope>
    <source>
        <strain evidence="7">1748</strain>
    </source>
</reference>
<comment type="function">
    <text evidence="1">Essential for recycling GMP and indirectly, cGMP.</text>
</comment>
<evidence type="ECO:0000313" key="7">
    <source>
        <dbReference type="EMBL" id="MBO8414179.1"/>
    </source>
</evidence>
<gene>
    <name evidence="7" type="ORF">IAC78_01680</name>
</gene>
<dbReference type="Proteomes" id="UP000823629">
    <property type="component" value="Unassembled WGS sequence"/>
</dbReference>
<proteinExistence type="inferred from homology"/>
<dbReference type="PANTHER" id="PTHR23117:SF13">
    <property type="entry name" value="GUANYLATE KINASE"/>
    <property type="match status" value="1"/>
</dbReference>
<evidence type="ECO:0000256" key="1">
    <source>
        <dbReference type="ARBA" id="ARBA00003531"/>
    </source>
</evidence>
<dbReference type="CDD" id="cd00071">
    <property type="entry name" value="GMPK"/>
    <property type="match status" value="1"/>
</dbReference>
<keyword evidence="3" id="KW-0808">Transferase</keyword>
<dbReference type="InterPro" id="IPR008145">
    <property type="entry name" value="GK/Ca_channel_bsu"/>
</dbReference>
<accession>A0A9D9D8Y9</accession>
<comment type="catalytic activity">
    <reaction evidence="5">
        <text>GMP + ATP = GDP + ADP</text>
        <dbReference type="Rhea" id="RHEA:20780"/>
        <dbReference type="ChEBI" id="CHEBI:30616"/>
        <dbReference type="ChEBI" id="CHEBI:58115"/>
        <dbReference type="ChEBI" id="CHEBI:58189"/>
        <dbReference type="ChEBI" id="CHEBI:456216"/>
        <dbReference type="EC" id="2.7.4.8"/>
    </reaction>
</comment>
<comment type="similarity">
    <text evidence="2">Belongs to the guanylate kinase family.</text>
</comment>
<protein>
    <submittedName>
        <fullName evidence="7">Guanylate kinase</fullName>
    </submittedName>
</protein>
<dbReference type="Pfam" id="PF00625">
    <property type="entry name" value="Guanylate_kin"/>
    <property type="match status" value="1"/>
</dbReference>
<dbReference type="InterPro" id="IPR008144">
    <property type="entry name" value="Guanylate_kin-like_dom"/>
</dbReference>
<dbReference type="PROSITE" id="PS50052">
    <property type="entry name" value="GUANYLATE_KINASE_2"/>
    <property type="match status" value="1"/>
</dbReference>
<comment type="caution">
    <text evidence="7">The sequence shown here is derived from an EMBL/GenBank/DDBJ whole genome shotgun (WGS) entry which is preliminary data.</text>
</comment>
<name>A0A9D9D8Y9_9BACL</name>
<organism evidence="7 8">
    <name type="scientific">Candidatus Scatoplasma merdavium</name>
    <dbReference type="NCBI Taxonomy" id="2840932"/>
    <lineage>
        <taxon>Bacteria</taxon>
        <taxon>Bacillati</taxon>
        <taxon>Bacillota</taxon>
        <taxon>Bacilli</taxon>
        <taxon>Bacillales</taxon>
        <taxon>Candidatus Scatoplasma</taxon>
    </lineage>
</organism>
<dbReference type="SMART" id="SM00072">
    <property type="entry name" value="GuKc"/>
    <property type="match status" value="1"/>
</dbReference>
<keyword evidence="4 7" id="KW-0418">Kinase</keyword>
<dbReference type="GO" id="GO:0004385">
    <property type="term" value="F:GMP kinase activity"/>
    <property type="evidence" value="ECO:0007669"/>
    <property type="project" value="UniProtKB-EC"/>
</dbReference>
<evidence type="ECO:0000256" key="2">
    <source>
        <dbReference type="ARBA" id="ARBA00005790"/>
    </source>
</evidence>
<evidence type="ECO:0000256" key="4">
    <source>
        <dbReference type="ARBA" id="ARBA00022777"/>
    </source>
</evidence>
<feature type="domain" description="Guanylate kinase-like" evidence="6">
    <location>
        <begin position="1"/>
        <end position="81"/>
    </location>
</feature>
<sequence length="187" mass="21671">MIVLTGASASGKTETAKALYKLFNIKKFVTHTTRPMRVGEVQDSDYHFVTKEEFLRLKDEGAFIETTEYNHNYYGSSKAEMANDKVLIVETTGARTFLNLNDPKLFVYRLITSKKMRAKRMYERGDAPEVIKERLTNDVTRFADENFKDPRIIDVNTEKLSIDEVATYIYNDYQKRIENIQNKNSGN</sequence>
<dbReference type="Gene3D" id="3.40.50.300">
    <property type="entry name" value="P-loop containing nucleotide triphosphate hydrolases"/>
    <property type="match status" value="1"/>
</dbReference>
<dbReference type="GO" id="GO:0005829">
    <property type="term" value="C:cytosol"/>
    <property type="evidence" value="ECO:0007669"/>
    <property type="project" value="TreeGrafter"/>
</dbReference>
<dbReference type="AlphaFoldDB" id="A0A9D9D8Y9"/>
<reference evidence="7" key="1">
    <citation type="submission" date="2020-10" db="EMBL/GenBank/DDBJ databases">
        <authorList>
            <person name="Gilroy R."/>
        </authorList>
    </citation>
    <scope>NUCLEOTIDE SEQUENCE</scope>
    <source>
        <strain evidence="7">1748</strain>
    </source>
</reference>
<evidence type="ECO:0000256" key="3">
    <source>
        <dbReference type="ARBA" id="ARBA00022679"/>
    </source>
</evidence>
<dbReference type="InterPro" id="IPR027417">
    <property type="entry name" value="P-loop_NTPase"/>
</dbReference>
<dbReference type="SUPFAM" id="SSF52540">
    <property type="entry name" value="P-loop containing nucleoside triphosphate hydrolases"/>
    <property type="match status" value="1"/>
</dbReference>
<dbReference type="EMBL" id="JADING010000050">
    <property type="protein sequence ID" value="MBO8414179.1"/>
    <property type="molecule type" value="Genomic_DNA"/>
</dbReference>
<evidence type="ECO:0000313" key="8">
    <source>
        <dbReference type="Proteomes" id="UP000823629"/>
    </source>
</evidence>
<evidence type="ECO:0000259" key="6">
    <source>
        <dbReference type="PROSITE" id="PS50052"/>
    </source>
</evidence>